<organism evidence="1 2">
    <name type="scientific">Sphingobacterium athyrii</name>
    <dbReference type="NCBI Taxonomy" id="2152717"/>
    <lineage>
        <taxon>Bacteria</taxon>
        <taxon>Pseudomonadati</taxon>
        <taxon>Bacteroidota</taxon>
        <taxon>Sphingobacteriia</taxon>
        <taxon>Sphingobacteriales</taxon>
        <taxon>Sphingobacteriaceae</taxon>
        <taxon>Sphingobacterium</taxon>
    </lineage>
</organism>
<gene>
    <name evidence="1" type="ORF">DCO56_01755</name>
</gene>
<keyword evidence="2" id="KW-1185">Reference proteome</keyword>
<dbReference type="EMBL" id="QCXX01000001">
    <property type="protein sequence ID" value="PUV25731.1"/>
    <property type="molecule type" value="Genomic_DNA"/>
</dbReference>
<proteinExistence type="predicted"/>
<evidence type="ECO:0000313" key="1">
    <source>
        <dbReference type="EMBL" id="PUV25731.1"/>
    </source>
</evidence>
<sequence>MVYYAREVNKNIVEHITNKEISLNHTYLINNDNAKLLLSDIEDWPKINVHLLFKFLIINFFKTNRTEMLLFFLIQKLQIAG</sequence>
<accession>A0A363NYI7</accession>
<reference evidence="1 2" key="1">
    <citation type="submission" date="2018-04" db="EMBL/GenBank/DDBJ databases">
        <title>Sphingobacterium sp. M46 Genome.</title>
        <authorList>
            <person name="Cheng J."/>
            <person name="Li Y."/>
        </authorList>
    </citation>
    <scope>NUCLEOTIDE SEQUENCE [LARGE SCALE GENOMIC DNA]</scope>
    <source>
        <strain evidence="1 2">M46</strain>
    </source>
</reference>
<protein>
    <submittedName>
        <fullName evidence="1">Uncharacterized protein</fullName>
    </submittedName>
</protein>
<comment type="caution">
    <text evidence="1">The sequence shown here is derived from an EMBL/GenBank/DDBJ whole genome shotgun (WGS) entry which is preliminary data.</text>
</comment>
<name>A0A363NYI7_9SPHI</name>
<dbReference type="AlphaFoldDB" id="A0A363NYI7"/>
<dbReference type="Proteomes" id="UP000250831">
    <property type="component" value="Unassembled WGS sequence"/>
</dbReference>
<evidence type="ECO:0000313" key="2">
    <source>
        <dbReference type="Proteomes" id="UP000250831"/>
    </source>
</evidence>